<dbReference type="InterPro" id="IPR049452">
    <property type="entry name" value="Anoctamin_TM"/>
</dbReference>
<feature type="transmembrane region" description="Helical" evidence="7">
    <location>
        <begin position="685"/>
        <end position="704"/>
    </location>
</feature>
<keyword evidence="5 7" id="KW-0472">Membrane</keyword>
<keyword evidence="4 7" id="KW-1133">Transmembrane helix</keyword>
<feature type="transmembrane region" description="Helical" evidence="7">
    <location>
        <begin position="647"/>
        <end position="673"/>
    </location>
</feature>
<evidence type="ECO:0000256" key="7">
    <source>
        <dbReference type="RuleBase" id="RU280814"/>
    </source>
</evidence>
<feature type="transmembrane region" description="Helical" evidence="7">
    <location>
        <begin position="250"/>
        <end position="269"/>
    </location>
</feature>
<feature type="transmembrane region" description="Helical" evidence="7">
    <location>
        <begin position="603"/>
        <end position="626"/>
    </location>
</feature>
<name>A0A915I863_ROMCU</name>
<evidence type="ECO:0000256" key="6">
    <source>
        <dbReference type="PIRSR" id="PIRSR604294-1"/>
    </source>
</evidence>
<feature type="transmembrane region" description="Helical" evidence="7">
    <location>
        <begin position="443"/>
        <end position="461"/>
    </location>
</feature>
<evidence type="ECO:0000313" key="9">
    <source>
        <dbReference type="Proteomes" id="UP000887565"/>
    </source>
</evidence>
<dbReference type="WBParaSite" id="nRc.2.0.1.t10350-RA">
    <property type="protein sequence ID" value="nRc.2.0.1.t10350-RA"/>
    <property type="gene ID" value="nRc.2.0.1.g10350"/>
</dbReference>
<keyword evidence="6" id="KW-0408">Iron</keyword>
<dbReference type="GO" id="GO:0016702">
    <property type="term" value="F:oxidoreductase activity, acting on single donors with incorporation of molecular oxygen, incorporation of two atoms of oxygen"/>
    <property type="evidence" value="ECO:0007669"/>
    <property type="project" value="InterPro"/>
</dbReference>
<dbReference type="GO" id="GO:0046872">
    <property type="term" value="F:metal ion binding"/>
    <property type="evidence" value="ECO:0007669"/>
    <property type="project" value="UniProtKB-KW"/>
</dbReference>
<feature type="transmembrane region" description="Helical" evidence="7">
    <location>
        <begin position="354"/>
        <end position="375"/>
    </location>
</feature>
<evidence type="ECO:0000256" key="3">
    <source>
        <dbReference type="ARBA" id="ARBA00022692"/>
    </source>
</evidence>
<evidence type="ECO:0000259" key="8">
    <source>
        <dbReference type="Pfam" id="PF04547"/>
    </source>
</evidence>
<feature type="transmembrane region" description="Helical" evidence="7">
    <location>
        <begin position="395"/>
        <end position="422"/>
    </location>
</feature>
<dbReference type="PANTHER" id="PTHR12308:SF51">
    <property type="entry name" value="ANOCTAMIN-8"/>
    <property type="match status" value="1"/>
</dbReference>
<dbReference type="InterPro" id="IPR007632">
    <property type="entry name" value="Anoctamin"/>
</dbReference>
<evidence type="ECO:0000256" key="2">
    <source>
        <dbReference type="ARBA" id="ARBA00009671"/>
    </source>
</evidence>
<feature type="transmembrane region" description="Helical" evidence="7">
    <location>
        <begin position="281"/>
        <end position="299"/>
    </location>
</feature>
<comment type="similarity">
    <text evidence="2 7">Belongs to the anoctamin family.</text>
</comment>
<protein>
    <recommendedName>
        <fullName evidence="7">Anoctamin</fullName>
    </recommendedName>
</protein>
<sequence>MLSMMATDGKEDLIHELLEQSRQRLRSGVQGLKQKLWNKSQRVVLSSQLWLHAAPTPHCDVLITLPPRDPGAEFVVTWLVQKIKEKEPRLILELRYHSCVDSYGLYLTARYDTFLRGAELLNLKKRLKPEWGGGYREFVYDEHDCYENVENKGQFLTSQERASILLNLLQSVRAGSNDTLAGISFREGQCIVPVLWNAGLISQILPLHNSDQLKRLRDKWLKETWSPQPLDAICDYFGEKIGMYFAWLSHYTKSLCAPAFFGLVFWLFLMGDHQLSQDVCYVAFALFNIVWASIYLEWWKRVQAEYAYRWGTLGMESEFLAEPRPLHRGDLHISPITGRLEPYYPDWKRRMIRYFFSFPVTFLCLLLFFFVMLFIFQVQEVTDKYFYESTIVLNWIVFVPKLSLAVAIFVAAELYSKFALWLNDLENYRTDDEYENHLINKTVLFQLISSFLPLFYIAFYIQDMDRLRVQLAALLITRQVIGNVQEAVVPYVIEKYKLSRLAYRMTRTMSDKTLEKHVQAAKETKILTKTDSVEEVAGVDQRSDSPASSMNTVIQRRKSKNSDRLALPEFKVSGSQLCQAEVESLLPKYTSPLDDYLEMFIQFGYVVLFSPVFPLAPLFCLINNVLEIKVDAFKLCDTMQRPFGKRVQNIGAWQTCMELMGVLAVIVNCILIAQSGLVKRFWPDLSLSGHIIIVVVVEVIFHIVRLSDSTVLKRQYNAEPFFCFHHANAYEKQDCLVIDLITYPKADPVFSFQLENLRKNGLIGNPNNFGALKRFVLPLVVPPNAKIGDDLLNGKPFIGSTAILKADQSVSCIGYDLSHGKYTEFPRINYDYNGLPYRYCYACGRSDINAFVFNEVYLIDRWE</sequence>
<accession>A0A915I863</accession>
<dbReference type="GO" id="GO:0005254">
    <property type="term" value="F:chloride channel activity"/>
    <property type="evidence" value="ECO:0007669"/>
    <property type="project" value="TreeGrafter"/>
</dbReference>
<dbReference type="Proteomes" id="UP000887565">
    <property type="component" value="Unplaced"/>
</dbReference>
<comment type="cofactor">
    <cofactor evidence="6">
        <name>Fe(2+)</name>
        <dbReference type="ChEBI" id="CHEBI:29033"/>
    </cofactor>
    <text evidence="6">Binds 1 Fe(2+) ion per subunit.</text>
</comment>
<keyword evidence="9" id="KW-1185">Reference proteome</keyword>
<feature type="binding site" evidence="6">
    <location>
        <position position="725"/>
    </location>
    <ligand>
        <name>Fe cation</name>
        <dbReference type="ChEBI" id="CHEBI:24875"/>
        <note>catalytic</note>
    </ligand>
</feature>
<feature type="domain" description="Anoctamin transmembrane" evidence="8">
    <location>
        <begin position="233"/>
        <end position="706"/>
    </location>
</feature>
<dbReference type="Pfam" id="PF04547">
    <property type="entry name" value="Anoctamin"/>
    <property type="match status" value="1"/>
</dbReference>
<dbReference type="PANTHER" id="PTHR12308">
    <property type="entry name" value="ANOCTAMIN"/>
    <property type="match status" value="1"/>
</dbReference>
<comment type="subcellular location">
    <subcellularLocation>
        <location evidence="1 7">Membrane</location>
        <topology evidence="1 7">Multi-pass membrane protein</topology>
    </subcellularLocation>
</comment>
<keyword evidence="6" id="KW-0479">Metal-binding</keyword>
<dbReference type="AlphaFoldDB" id="A0A915I863"/>
<evidence type="ECO:0000313" key="10">
    <source>
        <dbReference type="WBParaSite" id="nRc.2.0.1.t10350-RA"/>
    </source>
</evidence>
<dbReference type="GO" id="GO:0005886">
    <property type="term" value="C:plasma membrane"/>
    <property type="evidence" value="ECO:0007669"/>
    <property type="project" value="TreeGrafter"/>
</dbReference>
<keyword evidence="3 7" id="KW-0812">Transmembrane</keyword>
<organism evidence="9 10">
    <name type="scientific">Romanomermis culicivorax</name>
    <name type="common">Nematode worm</name>
    <dbReference type="NCBI Taxonomy" id="13658"/>
    <lineage>
        <taxon>Eukaryota</taxon>
        <taxon>Metazoa</taxon>
        <taxon>Ecdysozoa</taxon>
        <taxon>Nematoda</taxon>
        <taxon>Enoplea</taxon>
        <taxon>Dorylaimia</taxon>
        <taxon>Mermithida</taxon>
        <taxon>Mermithoidea</taxon>
        <taxon>Mermithidae</taxon>
        <taxon>Romanomermis</taxon>
    </lineage>
</organism>
<dbReference type="OMA" id="PTYPRWK"/>
<evidence type="ECO:0000256" key="5">
    <source>
        <dbReference type="ARBA" id="ARBA00023136"/>
    </source>
</evidence>
<proteinExistence type="inferred from homology"/>
<evidence type="ECO:0000256" key="1">
    <source>
        <dbReference type="ARBA" id="ARBA00004141"/>
    </source>
</evidence>
<evidence type="ECO:0000256" key="4">
    <source>
        <dbReference type="ARBA" id="ARBA00022989"/>
    </source>
</evidence>
<reference evidence="10" key="1">
    <citation type="submission" date="2022-11" db="UniProtKB">
        <authorList>
            <consortium name="WormBaseParasite"/>
        </authorList>
    </citation>
    <scope>IDENTIFICATION</scope>
</reference>